<dbReference type="PANTHER" id="PTHR30146">
    <property type="entry name" value="LACI-RELATED TRANSCRIPTIONAL REPRESSOR"/>
    <property type="match status" value="1"/>
</dbReference>
<dbReference type="Gene3D" id="1.10.260.40">
    <property type="entry name" value="lambda repressor-like DNA-binding domains"/>
    <property type="match status" value="1"/>
</dbReference>
<proteinExistence type="predicted"/>
<evidence type="ECO:0000256" key="3">
    <source>
        <dbReference type="ARBA" id="ARBA00023163"/>
    </source>
</evidence>
<evidence type="ECO:0000256" key="2">
    <source>
        <dbReference type="ARBA" id="ARBA00023125"/>
    </source>
</evidence>
<evidence type="ECO:0000259" key="5">
    <source>
        <dbReference type="PROSITE" id="PS50932"/>
    </source>
</evidence>
<accession>A0A1U9QP99</accession>
<dbReference type="PRINTS" id="PR00036">
    <property type="entry name" value="HTHLACI"/>
</dbReference>
<dbReference type="KEGG" id="snw:BBN63_03705"/>
<dbReference type="AlphaFoldDB" id="A0A1U9QP99"/>
<dbReference type="Pfam" id="PF13377">
    <property type="entry name" value="Peripla_BP_3"/>
    <property type="match status" value="1"/>
</dbReference>
<dbReference type="InterPro" id="IPR010982">
    <property type="entry name" value="Lambda_DNA-bd_dom_sf"/>
</dbReference>
<dbReference type="PANTHER" id="PTHR30146:SF109">
    <property type="entry name" value="HTH-TYPE TRANSCRIPTIONAL REGULATOR GALS"/>
    <property type="match status" value="1"/>
</dbReference>
<dbReference type="Gene3D" id="3.40.50.2300">
    <property type="match status" value="2"/>
</dbReference>
<keyword evidence="3" id="KW-0804">Transcription</keyword>
<sequence>MTEDSRAVGAPTLEDVAKAAGVSRATVSRVINGVRNVDPVIQAAVRDAVAVTGYTPNRAARSLVTRKADSIALVVSGAGDDPPPVAATAGGGSGDGGREGAGFDGGVGSFMTDVFGDPFFGRVVTGVVNFLRPRGIHPVLMFAETSRARDEVVSYLRQGSADGALVVSTHAEDPLPALITDAGLPAVLYARPARPVRISYVDLAHQDGARLAAEHLLARGCRRIVTIAGPLDIPAGQDRLAGFRDTMARQGHPYVPVTEGQFTEESGASAMERLLAEQPDLDGVFAANDLMAVGACRVLRERGRRVPEDVAVIGFDDSRAAASCRPPLTTVRQPVEDMAAEMARLLLDRLARPERPVTSVIFEPTLIQRASA</sequence>
<reference evidence="7 8" key="1">
    <citation type="submission" date="2016-11" db="EMBL/GenBank/DDBJ databases">
        <title>Complete genome sequence of Streptomyces niveus SCSIO 3406.</title>
        <authorList>
            <person name="Zhu Q."/>
            <person name="Cheng W."/>
            <person name="Song Y."/>
            <person name="Li Q."/>
            <person name="Ju J."/>
        </authorList>
    </citation>
    <scope>NUCLEOTIDE SEQUENCE [LARGE SCALE GENOMIC DNA]</scope>
    <source>
        <strain evidence="7 8">SCSIO 3406</strain>
    </source>
</reference>
<protein>
    <submittedName>
        <fullName evidence="7">LacI family transcriptional regulator</fullName>
    </submittedName>
</protein>
<feature type="domain" description="HTH lacI-type" evidence="5">
    <location>
        <begin position="11"/>
        <end position="65"/>
    </location>
</feature>
<dbReference type="PROSITE" id="PS00356">
    <property type="entry name" value="HTH_LACI_1"/>
    <property type="match status" value="1"/>
</dbReference>
<feature type="region of interest" description="Disordered" evidence="4">
    <location>
        <begin position="82"/>
        <end position="101"/>
    </location>
</feature>
<dbReference type="OrthoDB" id="4268837at2"/>
<dbReference type="RefSeq" id="WP_078073994.1">
    <property type="nucleotide sequence ID" value="NZ_CP018047.1"/>
</dbReference>
<dbReference type="EMBL" id="CP018047">
    <property type="protein sequence ID" value="AQU65485.1"/>
    <property type="molecule type" value="Genomic_DNA"/>
</dbReference>
<dbReference type="CDD" id="cd01392">
    <property type="entry name" value="HTH_LacI"/>
    <property type="match status" value="1"/>
</dbReference>
<dbReference type="SUPFAM" id="SSF53822">
    <property type="entry name" value="Periplasmic binding protein-like I"/>
    <property type="match status" value="1"/>
</dbReference>
<dbReference type="SUPFAM" id="SSF47413">
    <property type="entry name" value="lambda repressor-like DNA-binding domains"/>
    <property type="match status" value="1"/>
</dbReference>
<dbReference type="InterPro" id="IPR000843">
    <property type="entry name" value="HTH_LacI"/>
</dbReference>
<feature type="domain" description="HTH cro/C1-type" evidence="6">
    <location>
        <begin position="12"/>
        <end position="38"/>
    </location>
</feature>
<keyword evidence="2" id="KW-0238">DNA-binding</keyword>
<gene>
    <name evidence="7" type="ORF">BBN63_03705</name>
</gene>
<dbReference type="PROSITE" id="PS50943">
    <property type="entry name" value="HTH_CROC1"/>
    <property type="match status" value="1"/>
</dbReference>
<evidence type="ECO:0000313" key="8">
    <source>
        <dbReference type="Proteomes" id="UP000189677"/>
    </source>
</evidence>
<evidence type="ECO:0000256" key="1">
    <source>
        <dbReference type="ARBA" id="ARBA00023015"/>
    </source>
</evidence>
<evidence type="ECO:0000313" key="7">
    <source>
        <dbReference type="EMBL" id="AQU65485.1"/>
    </source>
</evidence>
<dbReference type="SMART" id="SM00354">
    <property type="entry name" value="HTH_LACI"/>
    <property type="match status" value="1"/>
</dbReference>
<dbReference type="InterPro" id="IPR028082">
    <property type="entry name" value="Peripla_BP_I"/>
</dbReference>
<organism evidence="7 8">
    <name type="scientific">Streptomyces niveus</name>
    <name type="common">Streptomyces spheroides</name>
    <dbReference type="NCBI Taxonomy" id="193462"/>
    <lineage>
        <taxon>Bacteria</taxon>
        <taxon>Bacillati</taxon>
        <taxon>Actinomycetota</taxon>
        <taxon>Actinomycetes</taxon>
        <taxon>Kitasatosporales</taxon>
        <taxon>Streptomycetaceae</taxon>
        <taxon>Streptomyces</taxon>
    </lineage>
</organism>
<keyword evidence="1" id="KW-0805">Transcription regulation</keyword>
<dbReference type="InterPro" id="IPR046335">
    <property type="entry name" value="LacI/GalR-like_sensor"/>
</dbReference>
<dbReference type="GO" id="GO:0000976">
    <property type="term" value="F:transcription cis-regulatory region binding"/>
    <property type="evidence" value="ECO:0007669"/>
    <property type="project" value="TreeGrafter"/>
</dbReference>
<evidence type="ECO:0000256" key="4">
    <source>
        <dbReference type="SAM" id="MobiDB-lite"/>
    </source>
</evidence>
<feature type="compositionally biased region" description="Gly residues" evidence="4">
    <location>
        <begin position="89"/>
        <end position="101"/>
    </location>
</feature>
<dbReference type="CDD" id="cd06267">
    <property type="entry name" value="PBP1_LacI_sugar_binding-like"/>
    <property type="match status" value="1"/>
</dbReference>
<dbReference type="PROSITE" id="PS50932">
    <property type="entry name" value="HTH_LACI_2"/>
    <property type="match status" value="1"/>
</dbReference>
<dbReference type="Pfam" id="PF00356">
    <property type="entry name" value="LacI"/>
    <property type="match status" value="1"/>
</dbReference>
<keyword evidence="8" id="KW-1185">Reference proteome</keyword>
<dbReference type="GO" id="GO:0003700">
    <property type="term" value="F:DNA-binding transcription factor activity"/>
    <property type="evidence" value="ECO:0007669"/>
    <property type="project" value="TreeGrafter"/>
</dbReference>
<dbReference type="InterPro" id="IPR001387">
    <property type="entry name" value="Cro/C1-type_HTH"/>
</dbReference>
<name>A0A1U9QP99_STRNV</name>
<dbReference type="Proteomes" id="UP000189677">
    <property type="component" value="Chromosome"/>
</dbReference>
<evidence type="ECO:0000259" key="6">
    <source>
        <dbReference type="PROSITE" id="PS50943"/>
    </source>
</evidence>